<evidence type="ECO:0000313" key="1">
    <source>
        <dbReference type="EMBL" id="KAG5483876.1"/>
    </source>
</evidence>
<evidence type="ECO:0000313" key="2">
    <source>
        <dbReference type="Proteomes" id="UP000674179"/>
    </source>
</evidence>
<name>A0A836KR70_LEIEN</name>
<sequence>MSTPAAGSQLHQQLQRLQERFGSIYDAYALEAPDEPRSRKAKLGHRARARLQRAMLRDLGALYRDAFASSQVRVSAADLETLLRLVPSLTALSGLPTPDAPLLLIVACALQPQRNDAPAPHVPDAVLQSALLNLMRLLHNPEPWSEGSAQVALAIRTTSAALLAHLLRHFVASAEEAAVAAQWRQWQESSNRTLLDEVHTWVTELEMAQARPASAGTRNRPSLLRTDTSTSALSPTAAAAVLCQVLSFVAALVEHPCARSLSSGSWAALLSSVVSVVGQPLDAIKQIDLSCTALNIVLGVRDAGLVSPGEWRELALQTVGKSVPHEEEDAPVPLSVSSLSSNTCDYASLFMAYVRLVKALLLVEVEESATDSNTARSTATQLHAVLAGLVEMSTHVYLEKGASTPAGSGTAEARVTLLSAVVKDLLSVREESRGSPRQYARYVQGVLIGPTPVVPYIITQLGRAFLAQTALLTTSRGLTVLSTNAEILQSVFLWSIHAAIDEGLVEVSRRAEVSAALPWDLYNAADAVAGELTERLAEVFLTGPTVCAQKGVAALAARVIACEGLALLLRFLLFMVIPYGVEDEVSWDARYRESLYAAEERVMRTVAAFDCGSPNLLSAFTDALDQMSTLLGPMAAKVSALLPSSTQPSLAPAGCQGALDKLLEVIPIF</sequence>
<organism evidence="1 2">
    <name type="scientific">Leishmania enriettii</name>
    <dbReference type="NCBI Taxonomy" id="5663"/>
    <lineage>
        <taxon>Eukaryota</taxon>
        <taxon>Discoba</taxon>
        <taxon>Euglenozoa</taxon>
        <taxon>Kinetoplastea</taxon>
        <taxon>Metakinetoplastina</taxon>
        <taxon>Trypanosomatida</taxon>
        <taxon>Trypanosomatidae</taxon>
        <taxon>Leishmaniinae</taxon>
        <taxon>Leishmania</taxon>
    </lineage>
</organism>
<dbReference type="OrthoDB" id="263619at2759"/>
<dbReference type="RefSeq" id="XP_067694937.1">
    <property type="nucleotide sequence ID" value="XM_067838524.1"/>
</dbReference>
<protein>
    <submittedName>
        <fullName evidence="1">Uncharacterized protein</fullName>
    </submittedName>
</protein>
<gene>
    <name evidence="1" type="ORF">CUR178_06873</name>
</gene>
<dbReference type="AlphaFoldDB" id="A0A836KR70"/>
<dbReference type="KEGG" id="lenr:94174034"/>
<dbReference type="EMBL" id="JAFHKP010000011">
    <property type="protein sequence ID" value="KAG5483876.1"/>
    <property type="molecule type" value="Genomic_DNA"/>
</dbReference>
<dbReference type="Proteomes" id="UP000674179">
    <property type="component" value="Chromosome 11"/>
</dbReference>
<accession>A0A836KR70</accession>
<reference evidence="1 2" key="1">
    <citation type="submission" date="2021-02" db="EMBL/GenBank/DDBJ databases">
        <title>Leishmania (Mundinia) enrietti genome sequencing and assembly.</title>
        <authorList>
            <person name="Almutairi H."/>
            <person name="Gatherer D."/>
        </authorList>
    </citation>
    <scope>NUCLEOTIDE SEQUENCE [LARGE SCALE GENOMIC DNA]</scope>
    <source>
        <strain evidence="1">CUR178</strain>
    </source>
</reference>
<keyword evidence="2" id="KW-1185">Reference proteome</keyword>
<comment type="caution">
    <text evidence="1">The sequence shown here is derived from an EMBL/GenBank/DDBJ whole genome shotgun (WGS) entry which is preliminary data.</text>
</comment>
<proteinExistence type="predicted"/>
<dbReference type="GeneID" id="94174034"/>